<dbReference type="PANTHER" id="PTHR10527">
    <property type="entry name" value="IMPORTIN BETA"/>
    <property type="match status" value="1"/>
</dbReference>
<dbReference type="EMBL" id="ASHM01002471">
    <property type="protein sequence ID" value="PNY08376.1"/>
    <property type="molecule type" value="Genomic_DNA"/>
</dbReference>
<dbReference type="STRING" id="57577.A0A2K3NZB2"/>
<evidence type="ECO:0000256" key="1">
    <source>
        <dbReference type="ARBA" id="ARBA00004496"/>
    </source>
</evidence>
<keyword evidence="2" id="KW-0813">Transport</keyword>
<organism evidence="6 7">
    <name type="scientific">Trifolium pratense</name>
    <name type="common">Red clover</name>
    <dbReference type="NCBI Taxonomy" id="57577"/>
    <lineage>
        <taxon>Eukaryota</taxon>
        <taxon>Viridiplantae</taxon>
        <taxon>Streptophyta</taxon>
        <taxon>Embryophyta</taxon>
        <taxon>Tracheophyta</taxon>
        <taxon>Spermatophyta</taxon>
        <taxon>Magnoliopsida</taxon>
        <taxon>eudicotyledons</taxon>
        <taxon>Gunneridae</taxon>
        <taxon>Pentapetalae</taxon>
        <taxon>rosids</taxon>
        <taxon>fabids</taxon>
        <taxon>Fabales</taxon>
        <taxon>Fabaceae</taxon>
        <taxon>Papilionoideae</taxon>
        <taxon>50 kb inversion clade</taxon>
        <taxon>NPAAA clade</taxon>
        <taxon>Hologalegina</taxon>
        <taxon>IRL clade</taxon>
        <taxon>Trifolieae</taxon>
        <taxon>Trifolium</taxon>
    </lineage>
</organism>
<dbReference type="GO" id="GO:0005737">
    <property type="term" value="C:cytoplasm"/>
    <property type="evidence" value="ECO:0007669"/>
    <property type="project" value="UniProtKB-SubCell"/>
</dbReference>
<dbReference type="InterPro" id="IPR011989">
    <property type="entry name" value="ARM-like"/>
</dbReference>
<keyword evidence="5" id="KW-0653">Protein transport</keyword>
<evidence type="ECO:0000313" key="7">
    <source>
        <dbReference type="Proteomes" id="UP000236291"/>
    </source>
</evidence>
<dbReference type="SUPFAM" id="SSF48371">
    <property type="entry name" value="ARM repeat"/>
    <property type="match status" value="1"/>
</dbReference>
<dbReference type="GO" id="GO:0006606">
    <property type="term" value="P:protein import into nucleus"/>
    <property type="evidence" value="ECO:0007669"/>
    <property type="project" value="InterPro"/>
</dbReference>
<reference evidence="6 7" key="1">
    <citation type="journal article" date="2014" name="Am. J. Bot.">
        <title>Genome assembly and annotation for red clover (Trifolium pratense; Fabaceae).</title>
        <authorList>
            <person name="Istvanek J."/>
            <person name="Jaros M."/>
            <person name="Krenek A."/>
            <person name="Repkova J."/>
        </authorList>
    </citation>
    <scope>NUCLEOTIDE SEQUENCE [LARGE SCALE GENOMIC DNA]</scope>
    <source>
        <strain evidence="7">cv. Tatra</strain>
        <tissue evidence="6">Young leaves</tissue>
    </source>
</reference>
<evidence type="ECO:0000256" key="4">
    <source>
        <dbReference type="ARBA" id="ARBA00022737"/>
    </source>
</evidence>
<keyword evidence="3" id="KW-0963">Cytoplasm</keyword>
<proteinExistence type="predicted"/>
<protein>
    <submittedName>
        <fullName evidence="6">Ran-binding protein</fullName>
    </submittedName>
</protein>
<name>A0A2K3NZB2_TRIPR</name>
<dbReference type="InterPro" id="IPR040122">
    <property type="entry name" value="Importin_beta"/>
</dbReference>
<accession>A0A2K3NZB2</accession>
<evidence type="ECO:0000256" key="5">
    <source>
        <dbReference type="ARBA" id="ARBA00022927"/>
    </source>
</evidence>
<dbReference type="Gene3D" id="1.25.10.10">
    <property type="entry name" value="Leucine-rich Repeat Variant"/>
    <property type="match status" value="1"/>
</dbReference>
<comment type="subcellular location">
    <subcellularLocation>
        <location evidence="1">Cytoplasm</location>
    </subcellularLocation>
</comment>
<sequence length="577" mass="65023">GWCDWKSPPLLLQIKKEVLQFNALQPNISSWYDDLVKCNMQVYAVIAIHFLVSNCGLEKINAVGEDIVVLLLKLLKHEKQKLQEEIIETLKSVAVLMQVTFCQNHCGKFKEHEVLVIVKSLASIEGKVSNTDHLARYVILKALYHFCECQTVNIDKFINQIMPMLLRYAQLDLDLTTSMPMDLRLDDDKHLVEKVRVQACNVLSCCADRSAEKFSPNAVEVAKTFLRWIGCSSFETRKALVLALPKLLSLIKESGIDVTVSLIEALGKETDNDLSKRMFRLLPKCIKMQTSGSFHKIKLLSVIVDGIDQALKKIMENEIKRVREAGTSKEEGDFLPTQETIEDAGCLIATATETFKDGLLMYIDRLMNNVALFLETNMPDRVIVFAISIFNILVPQFPENLPSNHNKYIVAACHALRHNIPHSQPHAIRAIGIWAEFGQDQCSPHLANVSVSELYNEARKRFTISGQSGDVAACDTAVEALGRICEFHRDKIEGSKVVRLWLDFLPLKHDIDAARSAHGLLSRLIRRSDSDLFGNANDNLHKIISVVKEIVSEPDLLRDQEAIDQLTEFINQHGGME</sequence>
<dbReference type="AlphaFoldDB" id="A0A2K3NZB2"/>
<comment type="caution">
    <text evidence="6">The sequence shown here is derived from an EMBL/GenBank/DDBJ whole genome shotgun (WGS) entry which is preliminary data.</text>
</comment>
<gene>
    <name evidence="6" type="ORF">L195_g004897</name>
</gene>
<evidence type="ECO:0000256" key="3">
    <source>
        <dbReference type="ARBA" id="ARBA00022490"/>
    </source>
</evidence>
<reference evidence="6 7" key="2">
    <citation type="journal article" date="2017" name="Front. Plant Sci.">
        <title>Gene Classification and Mining of Molecular Markers Useful in Red Clover (Trifolium pratense) Breeding.</title>
        <authorList>
            <person name="Istvanek J."/>
            <person name="Dluhosova J."/>
            <person name="Dluhos P."/>
            <person name="Patkova L."/>
            <person name="Nedelnik J."/>
            <person name="Repkova J."/>
        </authorList>
    </citation>
    <scope>NUCLEOTIDE SEQUENCE [LARGE SCALE GENOMIC DNA]</scope>
    <source>
        <strain evidence="7">cv. Tatra</strain>
        <tissue evidence="6">Young leaves</tissue>
    </source>
</reference>
<evidence type="ECO:0000313" key="6">
    <source>
        <dbReference type="EMBL" id="PNY08376.1"/>
    </source>
</evidence>
<dbReference type="InterPro" id="IPR016024">
    <property type="entry name" value="ARM-type_fold"/>
</dbReference>
<evidence type="ECO:0000256" key="2">
    <source>
        <dbReference type="ARBA" id="ARBA00022448"/>
    </source>
</evidence>
<dbReference type="Proteomes" id="UP000236291">
    <property type="component" value="Unassembled WGS sequence"/>
</dbReference>
<feature type="non-terminal residue" evidence="6">
    <location>
        <position position="1"/>
    </location>
</feature>
<keyword evidence="4" id="KW-0677">Repeat</keyword>